<keyword evidence="1" id="KW-0472">Membrane</keyword>
<organism evidence="2 3">
    <name type="scientific">Amycolatopsis marina</name>
    <dbReference type="NCBI Taxonomy" id="490629"/>
    <lineage>
        <taxon>Bacteria</taxon>
        <taxon>Bacillati</taxon>
        <taxon>Actinomycetota</taxon>
        <taxon>Actinomycetes</taxon>
        <taxon>Pseudonocardiales</taxon>
        <taxon>Pseudonocardiaceae</taxon>
        <taxon>Amycolatopsis</taxon>
    </lineage>
</organism>
<keyword evidence="1" id="KW-0812">Transmembrane</keyword>
<proteinExistence type="predicted"/>
<dbReference type="STRING" id="490629.SAMN05216266_13312"/>
<dbReference type="RefSeq" id="WP_342741749.1">
    <property type="nucleotide sequence ID" value="NZ_FOKG01000033.1"/>
</dbReference>
<feature type="transmembrane region" description="Helical" evidence="1">
    <location>
        <begin position="24"/>
        <end position="48"/>
    </location>
</feature>
<reference evidence="3" key="1">
    <citation type="submission" date="2016-10" db="EMBL/GenBank/DDBJ databases">
        <authorList>
            <person name="Varghese N."/>
            <person name="Submissions S."/>
        </authorList>
    </citation>
    <scope>NUCLEOTIDE SEQUENCE [LARGE SCALE GENOMIC DNA]</scope>
    <source>
        <strain evidence="3">CGMCC 4.3568</strain>
    </source>
</reference>
<keyword evidence="3" id="KW-1185">Reference proteome</keyword>
<evidence type="ECO:0000313" key="2">
    <source>
        <dbReference type="EMBL" id="SFB63063.1"/>
    </source>
</evidence>
<sequence length="168" mass="16941">MTPRALNVGGWGVWWRADDGRVTAFVLALLTGLLALAGLSLDGGLALASKVRSSGQAESAARAGAQALDLAAYRATGTVRLDPARARELAQRYLASIGATGTVAVAGNTVTVDVTATYRTQLLSLVGVEAIRTHGSGAAHPQHGVTGVSLGFANSEVDSDGNSSGGGR</sequence>
<keyword evidence="1" id="KW-1133">Transmembrane helix</keyword>
<gene>
    <name evidence="2" type="ORF">SAMN05216266_13312</name>
</gene>
<accession>A0A1I1CRK7</accession>
<name>A0A1I1CRK7_9PSEU</name>
<evidence type="ECO:0000313" key="3">
    <source>
        <dbReference type="Proteomes" id="UP000243799"/>
    </source>
</evidence>
<evidence type="ECO:0000256" key="1">
    <source>
        <dbReference type="SAM" id="Phobius"/>
    </source>
</evidence>
<dbReference type="Proteomes" id="UP000243799">
    <property type="component" value="Unassembled WGS sequence"/>
</dbReference>
<dbReference type="AlphaFoldDB" id="A0A1I1CRK7"/>
<evidence type="ECO:0008006" key="4">
    <source>
        <dbReference type="Google" id="ProtNLM"/>
    </source>
</evidence>
<protein>
    <recommendedName>
        <fullName evidence="4">Flp pilus-assembly TadE/G-like</fullName>
    </recommendedName>
</protein>
<dbReference type="EMBL" id="FOKG01000033">
    <property type="protein sequence ID" value="SFB63063.1"/>
    <property type="molecule type" value="Genomic_DNA"/>
</dbReference>